<dbReference type="InterPro" id="IPR001279">
    <property type="entry name" value="Metallo-B-lactamas"/>
</dbReference>
<dbReference type="Gene3D" id="3.60.15.10">
    <property type="entry name" value="Ribonuclease Z/Hydroxyacylglutathione hydrolase-like"/>
    <property type="match status" value="1"/>
</dbReference>
<comment type="similarity">
    <text evidence="1">Belongs to the metallo-beta-lactamase superfamily.</text>
</comment>
<keyword evidence="7" id="KW-1185">Reference proteome</keyword>
<gene>
    <name evidence="6" type="ORF">CWS01_03485</name>
</gene>
<dbReference type="Proteomes" id="UP000233375">
    <property type="component" value="Unassembled WGS sequence"/>
</dbReference>
<reference evidence="6 7" key="1">
    <citation type="journal article" date="2003" name="Int. J. Syst. Evol. Microbiol.">
        <title>Bacillus nealsonii sp. nov., isolated from a spacecraft-assembly facility, whose spores are gamma-radiation resistant.</title>
        <authorList>
            <person name="Venkateswaran K."/>
            <person name="Kempf M."/>
            <person name="Chen F."/>
            <person name="Satomi M."/>
            <person name="Nicholson W."/>
            <person name="Kern R."/>
        </authorList>
    </citation>
    <scope>NUCLEOTIDE SEQUENCE [LARGE SCALE GENOMIC DNA]</scope>
    <source>
        <strain evidence="6 7">FO-92</strain>
    </source>
</reference>
<name>A0A2N0Z626_9BACI</name>
<organism evidence="6 7">
    <name type="scientific">Niallia nealsonii</name>
    <dbReference type="NCBI Taxonomy" id="115979"/>
    <lineage>
        <taxon>Bacteria</taxon>
        <taxon>Bacillati</taxon>
        <taxon>Bacillota</taxon>
        <taxon>Bacilli</taxon>
        <taxon>Bacillales</taxon>
        <taxon>Bacillaceae</taxon>
        <taxon>Niallia</taxon>
    </lineage>
</organism>
<evidence type="ECO:0000256" key="4">
    <source>
        <dbReference type="ARBA" id="ARBA00022833"/>
    </source>
</evidence>
<accession>A0A2N0Z626</accession>
<evidence type="ECO:0000256" key="2">
    <source>
        <dbReference type="ARBA" id="ARBA00022723"/>
    </source>
</evidence>
<protein>
    <recommendedName>
        <fullName evidence="5">Metallo-beta-lactamase domain-containing protein</fullName>
    </recommendedName>
</protein>
<dbReference type="CDD" id="cd07728">
    <property type="entry name" value="YtnP-like_MBL-fold"/>
    <property type="match status" value="1"/>
</dbReference>
<keyword evidence="2" id="KW-0479">Metal-binding</keyword>
<feature type="domain" description="Metallo-beta-lactamase" evidence="5">
    <location>
        <begin position="50"/>
        <end position="248"/>
    </location>
</feature>
<evidence type="ECO:0000256" key="3">
    <source>
        <dbReference type="ARBA" id="ARBA00022801"/>
    </source>
</evidence>
<comment type="caution">
    <text evidence="6">The sequence shown here is derived from an EMBL/GenBank/DDBJ whole genome shotgun (WGS) entry which is preliminary data.</text>
</comment>
<evidence type="ECO:0000256" key="1">
    <source>
        <dbReference type="ARBA" id="ARBA00007749"/>
    </source>
</evidence>
<dbReference type="SUPFAM" id="SSF56281">
    <property type="entry name" value="Metallo-hydrolase/oxidoreductase"/>
    <property type="match status" value="1"/>
</dbReference>
<dbReference type="OrthoDB" id="9802897at2"/>
<dbReference type="PANTHER" id="PTHR42978:SF6">
    <property type="entry name" value="QUORUM-QUENCHING LACTONASE YTNP-RELATED"/>
    <property type="match status" value="1"/>
</dbReference>
<evidence type="ECO:0000313" key="7">
    <source>
        <dbReference type="Proteomes" id="UP000233375"/>
    </source>
</evidence>
<keyword evidence="3" id="KW-0378">Hydrolase</keyword>
<dbReference type="EMBL" id="PISE01000008">
    <property type="protein sequence ID" value="PKG24950.1"/>
    <property type="molecule type" value="Genomic_DNA"/>
</dbReference>
<dbReference type="InterPro" id="IPR051013">
    <property type="entry name" value="MBL_superfamily_lactonases"/>
</dbReference>
<dbReference type="RefSeq" id="WP_101175663.1">
    <property type="nucleotide sequence ID" value="NZ_PISE01000008.1"/>
</dbReference>
<dbReference type="GO" id="GO:0016787">
    <property type="term" value="F:hydrolase activity"/>
    <property type="evidence" value="ECO:0007669"/>
    <property type="project" value="UniProtKB-KW"/>
</dbReference>
<dbReference type="PANTHER" id="PTHR42978">
    <property type="entry name" value="QUORUM-QUENCHING LACTONASE YTNP-RELATED-RELATED"/>
    <property type="match status" value="1"/>
</dbReference>
<sequence length="278" mass="32399">MDTLRLDTITIHWLNGGDTNMDGGAIFGVVPKPLWSKKYAHNEKNQVKLRTDPLFIQWEGKNFLIDAGIGKSKLTDKQKKNYGVTKESQLEADLQKLGIYSEDVDYILMTHMHFDHACGLTSLEGETYQSIYPNAKIITSKIEWGEMKKPNIRSRNTYWEQNWTAIKNQVETFEEEWTYGPFKMIYTGGHSDGHSIILIQDKTKVCLHMGDILPTHAHQNVLWVTAYDDYPIDSIRQKQKWIQWGVDHKAWFTFYHDNIYRALKWNGDGQIIESLRIE</sequence>
<dbReference type="Pfam" id="PF00753">
    <property type="entry name" value="Lactamase_B"/>
    <property type="match status" value="1"/>
</dbReference>
<dbReference type="AlphaFoldDB" id="A0A2N0Z626"/>
<dbReference type="SMART" id="SM00849">
    <property type="entry name" value="Lactamase_B"/>
    <property type="match status" value="1"/>
</dbReference>
<proteinExistence type="inferred from homology"/>
<dbReference type="InterPro" id="IPR036866">
    <property type="entry name" value="RibonucZ/Hydroxyglut_hydro"/>
</dbReference>
<keyword evidence="4" id="KW-0862">Zinc</keyword>
<dbReference type="GO" id="GO:0046872">
    <property type="term" value="F:metal ion binding"/>
    <property type="evidence" value="ECO:0007669"/>
    <property type="project" value="UniProtKB-KW"/>
</dbReference>
<evidence type="ECO:0000313" key="6">
    <source>
        <dbReference type="EMBL" id="PKG24950.1"/>
    </source>
</evidence>
<evidence type="ECO:0000259" key="5">
    <source>
        <dbReference type="SMART" id="SM00849"/>
    </source>
</evidence>